<dbReference type="RefSeq" id="WP_290259966.1">
    <property type="nucleotide sequence ID" value="NZ_JAUFQG010000004.1"/>
</dbReference>
<dbReference type="InterPro" id="IPR036188">
    <property type="entry name" value="FAD/NAD-bd_sf"/>
</dbReference>
<dbReference type="Gene3D" id="3.50.50.60">
    <property type="entry name" value="FAD/NAD(P)-binding domain"/>
    <property type="match status" value="1"/>
</dbReference>
<organism evidence="1 2">
    <name type="scientific">Simiduia curdlanivorans</name>
    <dbReference type="NCBI Taxonomy" id="1492769"/>
    <lineage>
        <taxon>Bacteria</taxon>
        <taxon>Pseudomonadati</taxon>
        <taxon>Pseudomonadota</taxon>
        <taxon>Gammaproteobacteria</taxon>
        <taxon>Cellvibrionales</taxon>
        <taxon>Cellvibrionaceae</taxon>
        <taxon>Simiduia</taxon>
    </lineage>
</organism>
<dbReference type="GO" id="GO:0016491">
    <property type="term" value="F:oxidoreductase activity"/>
    <property type="evidence" value="ECO:0007669"/>
    <property type="project" value="UniProtKB-KW"/>
</dbReference>
<accession>A0ABV8V158</accession>
<name>A0ABV8V158_9GAMM</name>
<dbReference type="PIRSF" id="PIRSF011396">
    <property type="entry name" value="Trp_halogenase"/>
    <property type="match status" value="1"/>
</dbReference>
<evidence type="ECO:0000313" key="1">
    <source>
        <dbReference type="EMBL" id="MFC4361289.1"/>
    </source>
</evidence>
<dbReference type="PANTHER" id="PTHR43747:SF4">
    <property type="entry name" value="FLAVIN-DEPENDENT TRYPTOPHAN HALOGENASE"/>
    <property type="match status" value="1"/>
</dbReference>
<dbReference type="Proteomes" id="UP001595840">
    <property type="component" value="Unassembled WGS sequence"/>
</dbReference>
<gene>
    <name evidence="1" type="ORF">ACFOX3_03185</name>
</gene>
<dbReference type="SUPFAM" id="SSF51905">
    <property type="entry name" value="FAD/NAD(P)-binding domain"/>
    <property type="match status" value="1"/>
</dbReference>
<reference evidence="2" key="1">
    <citation type="journal article" date="2019" name="Int. J. Syst. Evol. Microbiol.">
        <title>The Global Catalogue of Microorganisms (GCM) 10K type strain sequencing project: providing services to taxonomists for standard genome sequencing and annotation.</title>
        <authorList>
            <consortium name="The Broad Institute Genomics Platform"/>
            <consortium name="The Broad Institute Genome Sequencing Center for Infectious Disease"/>
            <person name="Wu L."/>
            <person name="Ma J."/>
        </authorList>
    </citation>
    <scope>NUCLEOTIDE SEQUENCE [LARGE SCALE GENOMIC DNA]</scope>
    <source>
        <strain evidence="2">CECT 8570</strain>
    </source>
</reference>
<comment type="caution">
    <text evidence="1">The sequence shown here is derived from an EMBL/GenBank/DDBJ whole genome shotgun (WGS) entry which is preliminary data.</text>
</comment>
<dbReference type="InterPro" id="IPR050816">
    <property type="entry name" value="Flavin-dep_Halogenase_NPB"/>
</dbReference>
<protein>
    <submittedName>
        <fullName evidence="1">Tryptophan halogenase family protein</fullName>
        <ecNumber evidence="1">1.14.19.-</ecNumber>
    </submittedName>
</protein>
<dbReference type="Pfam" id="PF04820">
    <property type="entry name" value="Trp_halogenase"/>
    <property type="match status" value="1"/>
</dbReference>
<dbReference type="PANTHER" id="PTHR43747">
    <property type="entry name" value="FAD-BINDING PROTEIN"/>
    <property type="match status" value="1"/>
</dbReference>
<dbReference type="InterPro" id="IPR033856">
    <property type="entry name" value="Trp_halogen"/>
</dbReference>
<dbReference type="EMBL" id="JBHSCX010000003">
    <property type="protein sequence ID" value="MFC4361289.1"/>
    <property type="molecule type" value="Genomic_DNA"/>
</dbReference>
<keyword evidence="2" id="KW-1185">Reference proteome</keyword>
<proteinExistence type="predicted"/>
<keyword evidence="1" id="KW-0560">Oxidoreductase</keyword>
<dbReference type="EC" id="1.14.19.-" evidence="1"/>
<evidence type="ECO:0000313" key="2">
    <source>
        <dbReference type="Proteomes" id="UP001595840"/>
    </source>
</evidence>
<sequence>MSQTAPSQATNINKLIVVGGGTAGWMTAAALAKALKGTGCSIELIESDKIGTVGVGEATIPDIVRFNELLEIDEDAFIRATQATFKLGIEFINWGKIGDRYIHPFSGYCHDLKNTAFHHYWLKLYNQGKVPDIEEFSLSAQAARAGKFARMQALPSAPFLPLLYAFQFDAGLYANFLRSYAENLGVSRIEGIVDTVDINPLNGDIAALTLATGRKYSADFFIDCSGFKALLIHGALNVGYENWQHWLPCDKAWALACTGATAPKPYTKAIAHSAGWQWQIPLQHRTGNGHVFASQFMNPDQAHDILLANLPGEAQADAKLLSFETGRRTTFWQNNCVAIGLSSGFMEPLESTSIHLIQAGIIKLLALFPNGVDDSQNRRVYNQRTSHEYERIRDFLILHYKATQRSDSEFWRYCAAMDIPDTLANKIALYQETGHIFRDDNELFSLPSWLAVMQGQGIRAKRYLATADALPELEAHAMLAQAHAGIRAMVKSLPEHFRYIEKFCAAD</sequence>
<dbReference type="InterPro" id="IPR006905">
    <property type="entry name" value="Flavin_halogenase"/>
</dbReference>